<keyword evidence="5" id="KW-0175">Coiled coil</keyword>
<accession>A0A0D6JJZ5</accession>
<dbReference type="Gene3D" id="2.40.50.100">
    <property type="match status" value="2"/>
</dbReference>
<protein>
    <submittedName>
        <fullName evidence="8">Putative membrane fusion protein (MFP) component of efflux pump, membrane anchor UPF0194 family</fullName>
    </submittedName>
</protein>
<comment type="similarity">
    <text evidence="2">Belongs to the UPF0194 family.</text>
</comment>
<gene>
    <name evidence="8" type="primary">ybhG</name>
    <name evidence="8" type="ORF">YBN1229_v1_3704</name>
</gene>
<dbReference type="PANTHER" id="PTHR32347">
    <property type="entry name" value="EFFLUX SYSTEM COMPONENT YKNX-RELATED"/>
    <property type="match status" value="1"/>
</dbReference>
<dbReference type="NCBIfam" id="NF002939">
    <property type="entry name" value="PRK03598.1"/>
    <property type="match status" value="1"/>
</dbReference>
<keyword evidence="3" id="KW-0732">Signal</keyword>
<evidence type="ECO:0000256" key="2">
    <source>
        <dbReference type="ARBA" id="ARBA00010602"/>
    </source>
</evidence>
<dbReference type="SUPFAM" id="SSF111369">
    <property type="entry name" value="HlyD-like secretion proteins"/>
    <property type="match status" value="2"/>
</dbReference>
<dbReference type="InterPro" id="IPR050465">
    <property type="entry name" value="UPF0194_transport"/>
</dbReference>
<sequence>MSKRLFIVFAVLIGVGATAWWFNIPARLGFVSKASEGLTLYGNVDIRQVQLGFRVSGRVAEMSFEEGDSVKAGDVLARLDDQPYKDRVNAAEAQLASQQANLAKLEAGPREAEIAQARAVLAERVADVANAEPAFERMLKLTPAGAASKAALDQAQANKDMAVAREKAAREALRLLEEGTRPEDLAVARAQSHNAEAELAMAKTLVEDTQLRAPSDGIILSRVREVGAIVSPGEPIYVLSLTKPVWVRTYIGETRLGQIHPGMAVGVTSDSDPKRVYLGQIGFISPVAEFTPKTVETPELRTSLVYRLRVVIDDPDNGLRQGMPVTVRLPSKSASLQAGS</sequence>
<evidence type="ECO:0000256" key="5">
    <source>
        <dbReference type="ARBA" id="ARBA00023054"/>
    </source>
</evidence>
<dbReference type="KEGG" id="fiy:BN1229_v1_3704"/>
<dbReference type="Proteomes" id="UP000033187">
    <property type="component" value="Chromosome 1"/>
</dbReference>
<dbReference type="AlphaFoldDB" id="A0A0D6JJZ5"/>
<dbReference type="Gene3D" id="1.10.287.470">
    <property type="entry name" value="Helix hairpin bin"/>
    <property type="match status" value="2"/>
</dbReference>
<dbReference type="GO" id="GO:0042597">
    <property type="term" value="C:periplasmic space"/>
    <property type="evidence" value="ECO:0007669"/>
    <property type="project" value="UniProtKB-SubCell"/>
</dbReference>
<evidence type="ECO:0000313" key="9">
    <source>
        <dbReference type="Proteomes" id="UP000033187"/>
    </source>
</evidence>
<dbReference type="PANTHER" id="PTHR32347:SF29">
    <property type="entry name" value="UPF0194 MEMBRANE PROTEIN YBHG"/>
    <property type="match status" value="1"/>
</dbReference>
<dbReference type="Gene3D" id="2.40.30.170">
    <property type="match status" value="1"/>
</dbReference>
<evidence type="ECO:0000256" key="4">
    <source>
        <dbReference type="ARBA" id="ARBA00022764"/>
    </source>
</evidence>
<feature type="domain" description="CusB-like beta-barrel" evidence="7">
    <location>
        <begin position="244"/>
        <end position="332"/>
    </location>
</feature>
<evidence type="ECO:0000259" key="6">
    <source>
        <dbReference type="Pfam" id="PF25881"/>
    </source>
</evidence>
<proteinExistence type="inferred from homology"/>
<dbReference type="RefSeq" id="WP_046479374.1">
    <property type="nucleotide sequence ID" value="NZ_LN829118.1"/>
</dbReference>
<dbReference type="EMBL" id="LN829119">
    <property type="protein sequence ID" value="CPR22271.1"/>
    <property type="molecule type" value="Genomic_DNA"/>
</dbReference>
<dbReference type="InterPro" id="IPR059052">
    <property type="entry name" value="HH_YbhG-like"/>
</dbReference>
<dbReference type="Pfam" id="PF25881">
    <property type="entry name" value="HH_YBHG"/>
    <property type="match status" value="1"/>
</dbReference>
<feature type="domain" description="YbhG-like alpha-helical hairpin" evidence="6">
    <location>
        <begin position="79"/>
        <end position="207"/>
    </location>
</feature>
<keyword evidence="9" id="KW-1185">Reference proteome</keyword>
<comment type="subcellular location">
    <subcellularLocation>
        <location evidence="1">Periplasm</location>
    </subcellularLocation>
</comment>
<dbReference type="InterPro" id="IPR058792">
    <property type="entry name" value="Beta-barrel_RND_2"/>
</dbReference>
<keyword evidence="4" id="KW-0574">Periplasm</keyword>
<evidence type="ECO:0000256" key="3">
    <source>
        <dbReference type="ARBA" id="ARBA00022729"/>
    </source>
</evidence>
<evidence type="ECO:0000259" key="7">
    <source>
        <dbReference type="Pfam" id="PF25954"/>
    </source>
</evidence>
<evidence type="ECO:0000256" key="1">
    <source>
        <dbReference type="ARBA" id="ARBA00004418"/>
    </source>
</evidence>
<dbReference type="OrthoDB" id="9813967at2"/>
<dbReference type="KEGG" id="fil:BN1229_v1_3711"/>
<evidence type="ECO:0000313" key="8">
    <source>
        <dbReference type="EMBL" id="CPR22271.1"/>
    </source>
</evidence>
<dbReference type="Pfam" id="PF25954">
    <property type="entry name" value="Beta-barrel_RND_2"/>
    <property type="match status" value="1"/>
</dbReference>
<name>A0A0D6JJZ5_9HYPH</name>
<reference evidence="9" key="1">
    <citation type="submission" date="2015-02" db="EMBL/GenBank/DDBJ databases">
        <authorList>
            <person name="Chooi Y.-H."/>
        </authorList>
    </citation>
    <scope>NUCLEOTIDE SEQUENCE [LARGE SCALE GENOMIC DNA]</scope>
    <source>
        <strain evidence="9">strain Y</strain>
    </source>
</reference>
<organism evidence="8 9">
    <name type="scientific">Candidatus Filomicrobium marinum</name>
    <dbReference type="NCBI Taxonomy" id="1608628"/>
    <lineage>
        <taxon>Bacteria</taxon>
        <taxon>Pseudomonadati</taxon>
        <taxon>Pseudomonadota</taxon>
        <taxon>Alphaproteobacteria</taxon>
        <taxon>Hyphomicrobiales</taxon>
        <taxon>Hyphomicrobiaceae</taxon>
        <taxon>Filomicrobium</taxon>
    </lineage>
</organism>